<comment type="subunit">
    <text evidence="4">Monomer.</text>
</comment>
<dbReference type="SMART" id="SM00855">
    <property type="entry name" value="PGAM"/>
    <property type="match status" value="1"/>
</dbReference>
<keyword evidence="9" id="KW-0547">Nucleotide-binding</keyword>
<keyword evidence="8" id="KW-0479">Metal-binding</keyword>
<evidence type="ECO:0000256" key="9">
    <source>
        <dbReference type="ARBA" id="ARBA00022741"/>
    </source>
</evidence>
<gene>
    <name evidence="19" type="ORF">A2480_02205</name>
</gene>
<dbReference type="PRINTS" id="PR00984">
    <property type="entry name" value="TRNASYNTHILE"/>
</dbReference>
<dbReference type="Proteomes" id="UP000176988">
    <property type="component" value="Unassembled WGS sequence"/>
</dbReference>
<dbReference type="PANTHER" id="PTHR42780:SF1">
    <property type="entry name" value="ISOLEUCINE--TRNA LIGASE, CYTOPLASMIC"/>
    <property type="match status" value="1"/>
</dbReference>
<evidence type="ECO:0000256" key="3">
    <source>
        <dbReference type="ARBA" id="ARBA00007078"/>
    </source>
</evidence>
<proteinExistence type="inferred from homology"/>
<evidence type="ECO:0000256" key="15">
    <source>
        <dbReference type="ARBA" id="ARBA00048359"/>
    </source>
</evidence>
<evidence type="ECO:0000256" key="12">
    <source>
        <dbReference type="ARBA" id="ARBA00022917"/>
    </source>
</evidence>
<feature type="binding site" evidence="16">
    <location>
        <begin position="497"/>
        <end position="504"/>
    </location>
    <ligand>
        <name>substrate</name>
    </ligand>
</feature>
<dbReference type="SUPFAM" id="SSF50677">
    <property type="entry name" value="ValRS/IleRS/LeuRS editing domain"/>
    <property type="match status" value="1"/>
</dbReference>
<keyword evidence="10" id="KW-0862">Zinc</keyword>
<reference evidence="19 20" key="1">
    <citation type="journal article" date="2016" name="Nat. Commun.">
        <title>Thousands of microbial genomes shed light on interconnected biogeochemical processes in an aquifer system.</title>
        <authorList>
            <person name="Anantharaman K."/>
            <person name="Brown C.T."/>
            <person name="Hug L.A."/>
            <person name="Sharon I."/>
            <person name="Castelle C.J."/>
            <person name="Probst A.J."/>
            <person name="Thomas B.C."/>
            <person name="Singh A."/>
            <person name="Wilkins M.J."/>
            <person name="Karaoz U."/>
            <person name="Brodie E.L."/>
            <person name="Williams K.H."/>
            <person name="Hubbard S.S."/>
            <person name="Banfield J.F."/>
        </authorList>
    </citation>
    <scope>NUCLEOTIDE SEQUENCE [LARGE SCALE GENOMIC DNA]</scope>
</reference>
<dbReference type="FunFam" id="3.40.50.620:FF:000063">
    <property type="entry name" value="Isoleucine--tRNA ligase"/>
    <property type="match status" value="1"/>
</dbReference>
<dbReference type="InterPro" id="IPR013155">
    <property type="entry name" value="M/V/L/I-tRNA-synth_anticd-bd"/>
</dbReference>
<keyword evidence="12" id="KW-0648">Protein biosynthesis</keyword>
<dbReference type="GO" id="GO:0006428">
    <property type="term" value="P:isoleucyl-tRNA aminoacylation"/>
    <property type="evidence" value="ECO:0007669"/>
    <property type="project" value="InterPro"/>
</dbReference>
<dbReference type="InterPro" id="IPR009008">
    <property type="entry name" value="Val/Leu/Ile-tRNA-synth_edit"/>
</dbReference>
<protein>
    <recommendedName>
        <fullName evidence="5">isoleucine--tRNA ligase</fullName>
        <ecNumber evidence="5">6.1.1.5</ecNumber>
    </recommendedName>
</protein>
<dbReference type="SUPFAM" id="SSF52374">
    <property type="entry name" value="Nucleotidylyl transferase"/>
    <property type="match status" value="1"/>
</dbReference>
<dbReference type="CDD" id="cd07961">
    <property type="entry name" value="Anticodon_Ia_Ile_ABEc"/>
    <property type="match status" value="1"/>
</dbReference>
<dbReference type="InterPro" id="IPR002301">
    <property type="entry name" value="Ile-tRNA-ligase"/>
</dbReference>
<dbReference type="SUPFAM" id="SSF47323">
    <property type="entry name" value="Anticodon-binding domain of a subclass of class I aminoacyl-tRNA synthetases"/>
    <property type="match status" value="1"/>
</dbReference>
<comment type="function">
    <text evidence="14">Catalyzes the attachment of isoleucine to tRNA(Ile). As IleRS can inadvertently accommodate and process structurally similar amino acids such as valine, to avoid such errors it has two additional distinct tRNA(Ile)-dependent editing activities. One activity is designated as 'pretransfer' editing and involves the hydrolysis of activated Val-AMP. The other activity is designated 'posttransfer' editing and involves deacylation of mischarged Val-tRNA(Ile).</text>
</comment>
<comment type="subcellular location">
    <subcellularLocation>
        <location evidence="2">Cytoplasm</location>
    </subcellularLocation>
</comment>
<evidence type="ECO:0000256" key="7">
    <source>
        <dbReference type="ARBA" id="ARBA00022598"/>
    </source>
</evidence>
<dbReference type="Gene3D" id="3.40.50.620">
    <property type="entry name" value="HUPs"/>
    <property type="match status" value="2"/>
</dbReference>
<evidence type="ECO:0000256" key="16">
    <source>
        <dbReference type="PIRSR" id="PIRSR613078-2"/>
    </source>
</evidence>
<feature type="domain" description="Aminoacyl-tRNA synthetase class Ia" evidence="17">
    <location>
        <begin position="681"/>
        <end position="824"/>
    </location>
</feature>
<evidence type="ECO:0000256" key="13">
    <source>
        <dbReference type="ARBA" id="ARBA00023146"/>
    </source>
</evidence>
<comment type="similarity">
    <text evidence="3">Belongs to the class-I aminoacyl-tRNA synthetase family. IleS type 2 subfamily.</text>
</comment>
<evidence type="ECO:0000313" key="20">
    <source>
        <dbReference type="Proteomes" id="UP000176988"/>
    </source>
</evidence>
<dbReference type="InterPro" id="IPR023586">
    <property type="entry name" value="Ile-tRNA-ligase_type2"/>
</dbReference>
<dbReference type="InterPro" id="IPR029033">
    <property type="entry name" value="His_PPase_superfam"/>
</dbReference>
<evidence type="ECO:0000259" key="17">
    <source>
        <dbReference type="Pfam" id="PF00133"/>
    </source>
</evidence>
<evidence type="ECO:0000256" key="5">
    <source>
        <dbReference type="ARBA" id="ARBA00013165"/>
    </source>
</evidence>
<dbReference type="Gene3D" id="3.40.50.1240">
    <property type="entry name" value="Phosphoglycerate mutase-like"/>
    <property type="match status" value="1"/>
</dbReference>
<evidence type="ECO:0000256" key="4">
    <source>
        <dbReference type="ARBA" id="ARBA00011245"/>
    </source>
</evidence>
<dbReference type="SUPFAM" id="SSF53254">
    <property type="entry name" value="Phosphoglycerate mutase-like"/>
    <property type="match status" value="1"/>
</dbReference>
<evidence type="ECO:0000256" key="10">
    <source>
        <dbReference type="ARBA" id="ARBA00022833"/>
    </source>
</evidence>
<dbReference type="GO" id="GO:0005737">
    <property type="term" value="C:cytoplasm"/>
    <property type="evidence" value="ECO:0007669"/>
    <property type="project" value="UniProtKB-SubCell"/>
</dbReference>
<evidence type="ECO:0000256" key="14">
    <source>
        <dbReference type="ARBA" id="ARBA00025217"/>
    </source>
</evidence>
<dbReference type="Gene3D" id="2.170.220.10">
    <property type="match status" value="1"/>
</dbReference>
<feature type="domain" description="Aminoacyl-tRNA synthetase class Ia" evidence="17">
    <location>
        <begin position="14"/>
        <end position="483"/>
    </location>
</feature>
<dbReference type="AlphaFoldDB" id="A0A1F7WG39"/>
<evidence type="ECO:0000259" key="18">
    <source>
        <dbReference type="Pfam" id="PF08264"/>
    </source>
</evidence>
<dbReference type="GO" id="GO:0046872">
    <property type="term" value="F:metal ion binding"/>
    <property type="evidence" value="ECO:0007669"/>
    <property type="project" value="UniProtKB-KW"/>
</dbReference>
<dbReference type="GO" id="GO:0002161">
    <property type="term" value="F:aminoacyl-tRNA deacylase activity"/>
    <property type="evidence" value="ECO:0007669"/>
    <property type="project" value="InterPro"/>
</dbReference>
<dbReference type="Pfam" id="PF00133">
    <property type="entry name" value="tRNA-synt_1"/>
    <property type="match status" value="2"/>
</dbReference>
<dbReference type="Gene3D" id="1.10.730.10">
    <property type="entry name" value="Isoleucyl-tRNA Synthetase, Domain 1"/>
    <property type="match status" value="1"/>
</dbReference>
<dbReference type="GO" id="GO:0000049">
    <property type="term" value="F:tRNA binding"/>
    <property type="evidence" value="ECO:0007669"/>
    <property type="project" value="InterPro"/>
</dbReference>
<dbReference type="Pfam" id="PF19302">
    <property type="entry name" value="DUF5915"/>
    <property type="match status" value="1"/>
</dbReference>
<dbReference type="Gene3D" id="3.90.740.10">
    <property type="entry name" value="Valyl/Leucyl/Isoleucyl-tRNA synthetase, editing domain"/>
    <property type="match status" value="1"/>
</dbReference>
<feature type="domain" description="Methionyl/Valyl/Leucyl/Isoleucyl-tRNA synthetase anticodon-binding" evidence="18">
    <location>
        <begin position="880"/>
        <end position="1018"/>
    </location>
</feature>
<evidence type="ECO:0000313" key="19">
    <source>
        <dbReference type="EMBL" id="OGM01359.1"/>
    </source>
</evidence>
<evidence type="ECO:0000256" key="8">
    <source>
        <dbReference type="ARBA" id="ARBA00022723"/>
    </source>
</evidence>
<sequence>MAKFNLPLIEKSELENWKEKRILQQILERNRKPAENPRGKFVFYEGPPTANGRPGTHHVLARAFKDAVVRYRTMRGYCIDRKAGWDTHGLPVELEVEKQLGFTKKQQIEEYGVAAFNRKCRESVWKYLDLWQDITRRIGFWVDMDDPYITYKNDYVESLWWILKEISSQEIEGQPMLFEGYRTTPHCPRCVTSLSSHELAQGYKDVEDLSVFVKFAVKGQPGLFFLAWTTTPWTLPANLALAVRSDIEYVEVKLEGSDERFILAKALLGVLLSGHEIVSEKKGSDLVGLEYEPLYDIAPADSRSKVYRVYTADFVSMEDGTGIVHIAPAYGDDDAELGREYGLPPVLSVDAVGIMADGLPGGGKSFKESDDDVRADLVSRGLLYKEEKYLHSYPFCWRCGTPLMYLAKRSWYIRMSKLREELAANNQQINWVPSHIKDGRFGEWLREAKDWALSRERYWGTPLPVWKCTACNKTRVIGGLSELDEVAPARNTYFFQRHGESTSNVARLITSQDLSDKYHLTERGLKQVEEAAAKYAGMGIDFIYASDLHRTKQTAEAIAAACGLKVIYDERLREVKTDSSRDRSEDEFTAQFTDYKERMDKHIEEEDESLRDVRRRIIATLKDIDSRHEGKRIMIVSHGDLLYGAKTGLLGYDDEMTVARMKDEYVNVGEHWEYELPRRPYDEEGHVDVHRPFIDEVKFKCVCGGEMVRELDVLDCWFDSGAMPLAQWGYPYLEGSIERIDGTNPTNFPAEYISEAIDQTRGWFYTMLAISTLLGRGTPYRNVICLGHILDGKGLKMSKSKGNIVDPWTMMDKWGADAIRYSFFTVNQPGEPKRFDEKGLEDVTKKVFLILWNVLSFHQMFAVKGADFSAAPSKPQHVLDQWLLDELDTLITDSTNDLENYQVVDACRRFGGFVNDLSTWYIRRSRDRFKGEESERSEASATLGYTLYTLSRLLAPFTPFLAEALYRELGGQMDSVHLESWPEKSTTSSDEKLVQKMRMVRSAASVGLEKRASAGVPVRQALAKATITANVDSEDWMSELLSDELNVLNIEWKKGEQIEVELDTEITPKLRRLGLLREIVRNVNALRREAGLTPSDEIVLNWESSGDLWSETFAEHSVVLQGSVHAVDLNQGRTETEFSTEIDADGQTLWLGFNH</sequence>
<feature type="binding site" evidence="16">
    <location>
        <position position="550"/>
    </location>
    <ligand>
        <name>substrate</name>
    </ligand>
</feature>
<evidence type="ECO:0000256" key="2">
    <source>
        <dbReference type="ARBA" id="ARBA00004496"/>
    </source>
</evidence>
<comment type="caution">
    <text evidence="19">The sequence shown here is derived from an EMBL/GenBank/DDBJ whole genome shotgun (WGS) entry which is preliminary data.</text>
</comment>
<keyword evidence="6" id="KW-0963">Cytoplasm</keyword>
<dbReference type="Pfam" id="PF08264">
    <property type="entry name" value="Anticodon_1"/>
    <property type="match status" value="1"/>
</dbReference>
<keyword evidence="13" id="KW-0030">Aminoacyl-tRNA synthetase</keyword>
<keyword evidence="11" id="KW-0067">ATP-binding</keyword>
<dbReference type="InterPro" id="IPR033709">
    <property type="entry name" value="Anticodon_Ile_ABEc"/>
</dbReference>
<dbReference type="EC" id="6.1.1.5" evidence="5"/>
<dbReference type="GO" id="GO:0005524">
    <property type="term" value="F:ATP binding"/>
    <property type="evidence" value="ECO:0007669"/>
    <property type="project" value="UniProtKB-KW"/>
</dbReference>
<dbReference type="Pfam" id="PF00300">
    <property type="entry name" value="His_Phos_1"/>
    <property type="match status" value="1"/>
</dbReference>
<evidence type="ECO:0000256" key="6">
    <source>
        <dbReference type="ARBA" id="ARBA00022490"/>
    </source>
</evidence>
<organism evidence="19 20">
    <name type="scientific">Candidatus Uhrbacteria bacterium RIFOXYC2_FULL_47_19</name>
    <dbReference type="NCBI Taxonomy" id="1802424"/>
    <lineage>
        <taxon>Bacteria</taxon>
        <taxon>Candidatus Uhriibacteriota</taxon>
    </lineage>
</organism>
<evidence type="ECO:0000256" key="11">
    <source>
        <dbReference type="ARBA" id="ARBA00022840"/>
    </source>
</evidence>
<comment type="catalytic activity">
    <reaction evidence="15">
        <text>tRNA(Ile) + L-isoleucine + ATP = L-isoleucyl-tRNA(Ile) + AMP + diphosphate</text>
        <dbReference type="Rhea" id="RHEA:11060"/>
        <dbReference type="Rhea" id="RHEA-COMP:9666"/>
        <dbReference type="Rhea" id="RHEA-COMP:9695"/>
        <dbReference type="ChEBI" id="CHEBI:30616"/>
        <dbReference type="ChEBI" id="CHEBI:33019"/>
        <dbReference type="ChEBI" id="CHEBI:58045"/>
        <dbReference type="ChEBI" id="CHEBI:78442"/>
        <dbReference type="ChEBI" id="CHEBI:78528"/>
        <dbReference type="ChEBI" id="CHEBI:456215"/>
        <dbReference type="EC" id="6.1.1.5"/>
    </reaction>
</comment>
<keyword evidence="7" id="KW-0436">Ligase</keyword>
<dbReference type="STRING" id="1802424.A2480_02205"/>
<name>A0A1F7WG39_9BACT</name>
<dbReference type="InterPro" id="IPR013078">
    <property type="entry name" value="His_Pase_superF_clade-1"/>
</dbReference>
<dbReference type="PANTHER" id="PTHR42780">
    <property type="entry name" value="SOLEUCYL-TRNA SYNTHETASE"/>
    <property type="match status" value="1"/>
</dbReference>
<dbReference type="GO" id="GO:0004822">
    <property type="term" value="F:isoleucine-tRNA ligase activity"/>
    <property type="evidence" value="ECO:0007669"/>
    <property type="project" value="UniProtKB-EC"/>
</dbReference>
<evidence type="ECO:0000256" key="1">
    <source>
        <dbReference type="ARBA" id="ARBA00001947"/>
    </source>
</evidence>
<dbReference type="EMBL" id="MGFG01000009">
    <property type="protein sequence ID" value="OGM01359.1"/>
    <property type="molecule type" value="Genomic_DNA"/>
</dbReference>
<dbReference type="InterPro" id="IPR002300">
    <property type="entry name" value="aa-tRNA-synth_Ia"/>
</dbReference>
<dbReference type="InterPro" id="IPR009080">
    <property type="entry name" value="tRNAsynth_Ia_anticodon-bd"/>
</dbReference>
<dbReference type="CDD" id="cd07067">
    <property type="entry name" value="HP_PGM_like"/>
    <property type="match status" value="1"/>
</dbReference>
<accession>A0A1F7WG39</accession>
<comment type="cofactor">
    <cofactor evidence="1">
        <name>Zn(2+)</name>
        <dbReference type="ChEBI" id="CHEBI:29105"/>
    </cofactor>
</comment>
<dbReference type="InterPro" id="IPR014729">
    <property type="entry name" value="Rossmann-like_a/b/a_fold"/>
</dbReference>